<proteinExistence type="predicted"/>
<name>A0A6J5PAG5_9CAUD</name>
<evidence type="ECO:0000313" key="1">
    <source>
        <dbReference type="EMBL" id="CAB4166085.1"/>
    </source>
</evidence>
<gene>
    <name evidence="1" type="ORF">UFOVP841_21</name>
</gene>
<organism evidence="1">
    <name type="scientific">uncultured Caudovirales phage</name>
    <dbReference type="NCBI Taxonomy" id="2100421"/>
    <lineage>
        <taxon>Viruses</taxon>
        <taxon>Duplodnaviria</taxon>
        <taxon>Heunggongvirae</taxon>
        <taxon>Uroviricota</taxon>
        <taxon>Caudoviricetes</taxon>
        <taxon>Peduoviridae</taxon>
        <taxon>Maltschvirus</taxon>
        <taxon>Maltschvirus maltsch</taxon>
    </lineage>
</organism>
<accession>A0A6J5PAG5</accession>
<protein>
    <submittedName>
        <fullName evidence="1">Uncharacterized protein</fullName>
    </submittedName>
</protein>
<sequence length="116" mass="13416">MNMGQARARKQEIAELKRHGRLIDTPRFATPVIFRAGDTMWIVSNPEFGAWIEAAFQQQDHSKAQREFARLALIAERSGVRERECQQWFDMQLKQYADTRTKAHIEPPIVFASSAK</sequence>
<reference evidence="1" key="1">
    <citation type="submission" date="2020-04" db="EMBL/GenBank/DDBJ databases">
        <authorList>
            <person name="Chiriac C."/>
            <person name="Salcher M."/>
            <person name="Ghai R."/>
            <person name="Kavagutti S V."/>
        </authorList>
    </citation>
    <scope>NUCLEOTIDE SEQUENCE</scope>
</reference>
<dbReference type="EMBL" id="LR796784">
    <property type="protein sequence ID" value="CAB4166085.1"/>
    <property type="molecule type" value="Genomic_DNA"/>
</dbReference>